<dbReference type="RefSeq" id="WP_126036563.1">
    <property type="nucleotide sequence ID" value="NZ_CP022298.1"/>
</dbReference>
<reference evidence="3 4" key="1">
    <citation type="submission" date="2017-06" db="EMBL/GenBank/DDBJ databases">
        <title>Complete Genome Sequence of the Carbazole-Degrading Bacterium Acinetobacter johnsonii IC001.</title>
        <authorList>
            <person name="Vejarano F."/>
            <person name="Suzuki-Minakuchi C."/>
            <person name="Ohtsubo Y."/>
            <person name="Tsuda M."/>
            <person name="Okada K."/>
            <person name="Nojiri H."/>
        </authorList>
    </citation>
    <scope>NUCLEOTIDE SEQUENCE [LARGE SCALE GENOMIC DNA]</scope>
    <source>
        <strain evidence="3 4">IC001</strain>
    </source>
</reference>
<keyword evidence="1" id="KW-0233">DNA recombination</keyword>
<evidence type="ECO:0000256" key="1">
    <source>
        <dbReference type="ARBA" id="ARBA00023172"/>
    </source>
</evidence>
<dbReference type="GO" id="GO:0003677">
    <property type="term" value="F:DNA binding"/>
    <property type="evidence" value="ECO:0007669"/>
    <property type="project" value="InterPro"/>
</dbReference>
<dbReference type="Gene3D" id="1.10.443.10">
    <property type="entry name" value="Intergrase catalytic core"/>
    <property type="match status" value="1"/>
</dbReference>
<evidence type="ECO:0000313" key="4">
    <source>
        <dbReference type="Proteomes" id="UP000276980"/>
    </source>
</evidence>
<dbReference type="InterPro" id="IPR011010">
    <property type="entry name" value="DNA_brk_join_enz"/>
</dbReference>
<sequence length="1248" mass="148048">MSIEKADVQLPLEFAELLKGLESKEILSSQFAKKYEQAKVRIKKRLGIDEYTEAFTHLKQKIEQLKLDQKIAEDIEIPTQVYRLKRDQLNNDPNLFMQIKQIQQLRDGFLKELLTHIKGADEKQIFQTLLLSSVIYGGLTDLVALQAFARWLSLHLMGSIVLKSAPKCKLKVDSKEQIQSQFKECLFELGELQSAIEQEENSSISIMQQRQMLHKHYINSMCYRQLDKLKQHFDQLGKSLSPLFQQQEKMQSYITTMWHLTSLEQKQLGVFLQTIKKPWKVKSFLNKIDTLLFKEQASLQLPILEKRWNDLDNHFWDIWIGYRLFFNLQEEIQHNAAVHYPLYYQQQPDERYPCILLKVEQSNYGIQLGNRVCMPRLWRMDEVSKSLLIYLMRCFEKRFIQQDSEDIENGDYLKFDVNLLDRNINVYLSYYANLKSLLKDKFAIITSLELLPNNHLDQFFKQIACFEQQSCSLPPEQWQLLRQGNINSFSTQLIQILDSETQPKIKDTTEDEGITNKDEDQDTTPTDDFEHYFYYENQDQKKCLEIRGKSKFPELLQQYQSYADELEKRQNNQKISAIDQGVWHAYYRLVKFFIFKINKAIEKRTTVEHFSNERSVLLSRWMFICAHEKIELRSFNMEDYLDFYQRIIDLAKDRDTEESNNELISTGENLKNNKVVSQLRKLLIEFHEFQSKEKAFNQYDSEKNQSDVLEHVLGFRNVPPINKDQLEKIAMKHIVEARMISPAIMQQLQLDLEKKIGGFENFNFDVSPFILLFTILYRTGLRANELLGLRVKDVIQATPESPIVFRICPNPLRRLKSKKAKRRIPISLLLTAQENELLSKFLSQRFSNSKNKDALFIFNGQKITGNFLNQLFKTWQWNRLGQAPYRLHSFRHTAINQLFLVMHADHALIEGYTDYTQPHSTRIREKLLGIHTNVDSISQKKWLVLSDLFGHESLATTAETYLHVADLIIMSSLQQQTFKMPKKVYEYLIHNKQSHDEQPIILSSKLLNKQCNFLKFKTSASSLPYLQQPVEYKKSSETLYWHYPLEVFGQLSAYEKSLQQGIETSLNPDLQMYWQSAERIAMVAVTNRRRSRLIDDKRNGTILPKMSSEIDRRSYFLQLNRSLQRKVLTWVELDDFKRMLEIMVFRTRRSEAFIKFYNTEQDRLFLENFRNMGISLFGKQVWHLRGYNPEEKEFEKIKIDHNLNGLNKYQYFELTFKFIYKQKTIHFQDFRSYMHLWMIMHPGFSNKK</sequence>
<dbReference type="SUPFAM" id="SSF56349">
    <property type="entry name" value="DNA breaking-rejoining enzymes"/>
    <property type="match status" value="1"/>
</dbReference>
<dbReference type="InterPro" id="IPR002104">
    <property type="entry name" value="Integrase_catalytic"/>
</dbReference>
<proteinExistence type="predicted"/>
<dbReference type="AlphaFoldDB" id="A0A3S9AKD6"/>
<dbReference type="Proteomes" id="UP000276980">
    <property type="component" value="Chromosome"/>
</dbReference>
<dbReference type="GO" id="GO:0006310">
    <property type="term" value="P:DNA recombination"/>
    <property type="evidence" value="ECO:0007669"/>
    <property type="project" value="UniProtKB-KW"/>
</dbReference>
<dbReference type="EMBL" id="CP022298">
    <property type="protein sequence ID" value="AZN64079.1"/>
    <property type="molecule type" value="Genomic_DNA"/>
</dbReference>
<gene>
    <name evidence="3" type="ORF">CFH90_08605</name>
</gene>
<evidence type="ECO:0000259" key="2">
    <source>
        <dbReference type="PROSITE" id="PS51898"/>
    </source>
</evidence>
<organism evidence="3 4">
    <name type="scientific">Acinetobacter johnsonii</name>
    <dbReference type="NCBI Taxonomy" id="40214"/>
    <lineage>
        <taxon>Bacteria</taxon>
        <taxon>Pseudomonadati</taxon>
        <taxon>Pseudomonadota</taxon>
        <taxon>Gammaproteobacteria</taxon>
        <taxon>Moraxellales</taxon>
        <taxon>Moraxellaceae</taxon>
        <taxon>Acinetobacter</taxon>
    </lineage>
</organism>
<evidence type="ECO:0000313" key="3">
    <source>
        <dbReference type="EMBL" id="AZN64079.1"/>
    </source>
</evidence>
<dbReference type="InterPro" id="IPR013762">
    <property type="entry name" value="Integrase-like_cat_sf"/>
</dbReference>
<feature type="domain" description="Tyr recombinase" evidence="2">
    <location>
        <begin position="740"/>
        <end position="974"/>
    </location>
</feature>
<name>A0A3S9AKD6_ACIJO</name>
<dbReference type="Pfam" id="PF00589">
    <property type="entry name" value="Phage_integrase"/>
    <property type="match status" value="1"/>
</dbReference>
<protein>
    <recommendedName>
        <fullName evidence="2">Tyr recombinase domain-containing protein</fullName>
    </recommendedName>
</protein>
<dbReference type="PROSITE" id="PS51898">
    <property type="entry name" value="TYR_RECOMBINASE"/>
    <property type="match status" value="1"/>
</dbReference>
<dbReference type="GO" id="GO:0015074">
    <property type="term" value="P:DNA integration"/>
    <property type="evidence" value="ECO:0007669"/>
    <property type="project" value="InterPro"/>
</dbReference>
<accession>A0A3S9AKD6</accession>